<evidence type="ECO:0000313" key="2">
    <source>
        <dbReference type="EMBL" id="CEO87423.1"/>
    </source>
</evidence>
<dbReference type="InterPro" id="IPR045691">
    <property type="entry name" value="DUF6056"/>
</dbReference>
<dbReference type="Proteomes" id="UP000046155">
    <property type="component" value="Unassembled WGS sequence"/>
</dbReference>
<feature type="transmembrane region" description="Helical" evidence="1">
    <location>
        <begin position="182"/>
        <end position="202"/>
    </location>
</feature>
<feature type="transmembrane region" description="Helical" evidence="1">
    <location>
        <begin position="69"/>
        <end position="88"/>
    </location>
</feature>
<keyword evidence="1" id="KW-1133">Transmembrane helix</keyword>
<feature type="transmembrane region" description="Helical" evidence="1">
    <location>
        <begin position="157"/>
        <end position="176"/>
    </location>
</feature>
<dbReference type="Pfam" id="PF19528">
    <property type="entry name" value="DUF6056"/>
    <property type="match status" value="1"/>
</dbReference>
<feature type="transmembrane region" description="Helical" evidence="1">
    <location>
        <begin position="214"/>
        <end position="233"/>
    </location>
</feature>
<accession>A0A0B7MGR8</accession>
<keyword evidence="1" id="KW-0812">Transmembrane</keyword>
<protein>
    <submittedName>
        <fullName evidence="2">Uncharacterized protein</fullName>
    </submittedName>
</protein>
<evidence type="ECO:0000256" key="1">
    <source>
        <dbReference type="SAM" id="Phobius"/>
    </source>
</evidence>
<organism evidence="2 3">
    <name type="scientific">Syntrophaceticus schinkii</name>
    <dbReference type="NCBI Taxonomy" id="499207"/>
    <lineage>
        <taxon>Bacteria</taxon>
        <taxon>Bacillati</taxon>
        <taxon>Bacillota</taxon>
        <taxon>Clostridia</taxon>
        <taxon>Thermoanaerobacterales</taxon>
        <taxon>Thermoanaerobacterales Family III. Incertae Sedis</taxon>
        <taxon>Syntrophaceticus</taxon>
    </lineage>
</organism>
<reference evidence="3" key="1">
    <citation type="submission" date="2015-01" db="EMBL/GenBank/DDBJ databases">
        <authorList>
            <person name="Manzoor Shahid"/>
            <person name="Zubair Saima"/>
        </authorList>
    </citation>
    <scope>NUCLEOTIDE SEQUENCE [LARGE SCALE GENOMIC DNA]</scope>
    <source>
        <strain evidence="3">Sp3</strain>
    </source>
</reference>
<evidence type="ECO:0000313" key="3">
    <source>
        <dbReference type="Proteomes" id="UP000046155"/>
    </source>
</evidence>
<feature type="transmembrane region" description="Helical" evidence="1">
    <location>
        <begin position="126"/>
        <end position="145"/>
    </location>
</feature>
<sequence>MLSKGFAPLLAQFSHMLFNALGQAMVPELGGIITKSILLIFLGVAIVIGFGLLYLLINKITKWRGSISLCLTAGLLLLLSLGFLYYTGKPVAVVAVKSQYYLQGMLSLAQAQAHEYARIYNHFVELATYLIWVLLTVPYICYFFVVVKNKDQDVKPLLFFAAYSVLLVFCLINRLNSPLNPGRPYVAVLILLVAAIAYFLYNIPSSIKIRAVRVLIKITAVSLIFCFILANVVKKPDYIIGSKVPFQSVPGDEDLVPYWHKDEGQYMVSDFLASTASDRKVFACMTMQCYPFLISTSENDLIPLYGIGVQAERLKNHKGHLILLEDKIYGETFYKRDELPNTQDLDQQVQIAKIYNNNDYLLYGVRLE</sequence>
<dbReference type="EMBL" id="CDRZ01000007">
    <property type="protein sequence ID" value="CEO87423.1"/>
    <property type="molecule type" value="Genomic_DNA"/>
</dbReference>
<feature type="transmembrane region" description="Helical" evidence="1">
    <location>
        <begin position="32"/>
        <end position="57"/>
    </location>
</feature>
<dbReference type="AlphaFoldDB" id="A0A0B7MGR8"/>
<keyword evidence="1" id="KW-0472">Membrane</keyword>
<gene>
    <name evidence="2" type="ORF">SSCH_1040002</name>
</gene>
<keyword evidence="3" id="KW-1185">Reference proteome</keyword>
<proteinExistence type="predicted"/>
<name>A0A0B7MGR8_9FIRM</name>